<dbReference type="InterPro" id="IPR000719">
    <property type="entry name" value="Prot_kinase_dom"/>
</dbReference>
<dbReference type="Gene3D" id="1.10.510.10">
    <property type="entry name" value="Transferase(Phosphotransferase) domain 1"/>
    <property type="match status" value="1"/>
</dbReference>
<accession>A0ABQ5HAG8</accession>
<proteinExistence type="predicted"/>
<dbReference type="InterPro" id="IPR011009">
    <property type="entry name" value="Kinase-like_dom_sf"/>
</dbReference>
<evidence type="ECO:0000259" key="1">
    <source>
        <dbReference type="PROSITE" id="PS50011"/>
    </source>
</evidence>
<organism evidence="2 3">
    <name type="scientific">Tanacetum coccineum</name>
    <dbReference type="NCBI Taxonomy" id="301880"/>
    <lineage>
        <taxon>Eukaryota</taxon>
        <taxon>Viridiplantae</taxon>
        <taxon>Streptophyta</taxon>
        <taxon>Embryophyta</taxon>
        <taxon>Tracheophyta</taxon>
        <taxon>Spermatophyta</taxon>
        <taxon>Magnoliopsida</taxon>
        <taxon>eudicotyledons</taxon>
        <taxon>Gunneridae</taxon>
        <taxon>Pentapetalae</taxon>
        <taxon>asterids</taxon>
        <taxon>campanulids</taxon>
        <taxon>Asterales</taxon>
        <taxon>Asteraceae</taxon>
        <taxon>Asteroideae</taxon>
        <taxon>Anthemideae</taxon>
        <taxon>Anthemidinae</taxon>
        <taxon>Tanacetum</taxon>
    </lineage>
</organism>
<dbReference type="InterPro" id="IPR052611">
    <property type="entry name" value="Plant_RLK_LysM"/>
</dbReference>
<dbReference type="Pfam" id="PF00069">
    <property type="entry name" value="Pkinase"/>
    <property type="match status" value="1"/>
</dbReference>
<reference evidence="2" key="2">
    <citation type="submission" date="2022-01" db="EMBL/GenBank/DDBJ databases">
        <authorList>
            <person name="Yamashiro T."/>
            <person name="Shiraishi A."/>
            <person name="Satake H."/>
            <person name="Nakayama K."/>
        </authorList>
    </citation>
    <scope>NUCLEOTIDE SEQUENCE</scope>
</reference>
<dbReference type="SUPFAM" id="SSF56112">
    <property type="entry name" value="Protein kinase-like (PK-like)"/>
    <property type="match status" value="1"/>
</dbReference>
<dbReference type="PROSITE" id="PS50011">
    <property type="entry name" value="PROTEIN_KINASE_DOM"/>
    <property type="match status" value="1"/>
</dbReference>
<name>A0ABQ5HAG8_9ASTR</name>
<evidence type="ECO:0000313" key="2">
    <source>
        <dbReference type="EMBL" id="GJT84888.1"/>
    </source>
</evidence>
<sequence>MDEETSLQMDEEELKKLNEVIVEEVMEEVMEEVIEEVTVDPWRFKVTSLCYQNCSKNWNLMRLLTLVIHFESHEIQMESHEIHFESHEIPLESHEIHSESHEIHSESHEIQMYNMKFVPFIGIDNHGKCVTLGSGMLLHEDTQSYTWLLTAFMSAFLKEPTMIIPVISLKSQMIYVESHEILFESHEILFESHEIQSESHEIQSESHEIHFEPHKIRVESHVITGVNKIKSGNLLKIRKDLLKIQIFDQSLAYFLNLFFAGPAYVHKDINSSNILLSKALRAKISKFGLARLSDKDQNGNSSIKCPSESKGYLAPEYLETGFVTTKTDVYAFGVVLLELITGRKAVYANDDDGKEVMLSEDVLSVWGDEKHATDKVSYLIDPRLQARHPLGFVIDQDELTLRMIRLAIACLEPEPSRRLCVNEIVSTLMRIQMDAPSLETTFLALKVRLRGTLLVLRSLWAMED</sequence>
<comment type="caution">
    <text evidence="2">The sequence shown here is derived from an EMBL/GenBank/DDBJ whole genome shotgun (WGS) entry which is preliminary data.</text>
</comment>
<keyword evidence="3" id="KW-1185">Reference proteome</keyword>
<dbReference type="Proteomes" id="UP001151760">
    <property type="component" value="Unassembled WGS sequence"/>
</dbReference>
<evidence type="ECO:0000313" key="3">
    <source>
        <dbReference type="Proteomes" id="UP001151760"/>
    </source>
</evidence>
<protein>
    <submittedName>
        <fullName evidence="2">LysM domain receptor-like kinase 4</fullName>
    </submittedName>
</protein>
<gene>
    <name evidence="2" type="ORF">Tco_1066605</name>
</gene>
<dbReference type="PANTHER" id="PTHR45927">
    <property type="entry name" value="LYSM-DOMAIN RECEPTOR-LIKE KINASE-RELATED"/>
    <property type="match status" value="1"/>
</dbReference>
<dbReference type="PANTHER" id="PTHR45927:SF5">
    <property type="entry name" value="PROTEIN KINASE DOMAIN-CONTAINING PROTEIN"/>
    <property type="match status" value="1"/>
</dbReference>
<dbReference type="EMBL" id="BQNB010019399">
    <property type="protein sequence ID" value="GJT84888.1"/>
    <property type="molecule type" value="Genomic_DNA"/>
</dbReference>
<feature type="domain" description="Protein kinase" evidence="1">
    <location>
        <begin position="115"/>
        <end position="438"/>
    </location>
</feature>
<reference evidence="2" key="1">
    <citation type="journal article" date="2022" name="Int. J. Mol. Sci.">
        <title>Draft Genome of Tanacetum Coccineum: Genomic Comparison of Closely Related Tanacetum-Family Plants.</title>
        <authorList>
            <person name="Yamashiro T."/>
            <person name="Shiraishi A."/>
            <person name="Nakayama K."/>
            <person name="Satake H."/>
        </authorList>
    </citation>
    <scope>NUCLEOTIDE SEQUENCE</scope>
</reference>